<gene>
    <name evidence="1" type="ORF">JWV37_03565</name>
</gene>
<comment type="caution">
    <text evidence="1">The sequence shown here is derived from an EMBL/GenBank/DDBJ whole genome shotgun (WGS) entry which is preliminary data.</text>
</comment>
<reference evidence="1" key="2">
    <citation type="submission" date="2021-02" db="EMBL/GenBank/DDBJ databases">
        <authorList>
            <person name="Merkel A.Y."/>
        </authorList>
    </citation>
    <scope>NUCLEOTIDE SEQUENCE</scope>
    <source>
        <strain evidence="1">T05b</strain>
    </source>
</reference>
<dbReference type="InterPro" id="IPR036390">
    <property type="entry name" value="WH_DNA-bd_sf"/>
</dbReference>
<protein>
    <recommendedName>
        <fullName evidence="3">Helix-turn-helix domain-containing protein</fullName>
    </recommendedName>
</protein>
<proteinExistence type="predicted"/>
<dbReference type="Proteomes" id="UP000703590">
    <property type="component" value="Unassembled WGS sequence"/>
</dbReference>
<dbReference type="RefSeq" id="WP_205458376.1">
    <property type="nucleotide sequence ID" value="NZ_JAFHKK010000005.1"/>
</dbReference>
<evidence type="ECO:0000313" key="1">
    <source>
        <dbReference type="EMBL" id="MBN2963850.1"/>
    </source>
</evidence>
<keyword evidence="2" id="KW-1185">Reference proteome</keyword>
<name>A0ABS2WQE5_9BACT</name>
<evidence type="ECO:0008006" key="3">
    <source>
        <dbReference type="Google" id="ProtNLM"/>
    </source>
</evidence>
<evidence type="ECO:0000313" key="2">
    <source>
        <dbReference type="Proteomes" id="UP000703590"/>
    </source>
</evidence>
<dbReference type="EMBL" id="JAFHKK010000005">
    <property type="protein sequence ID" value="MBN2963850.1"/>
    <property type="molecule type" value="Genomic_DNA"/>
</dbReference>
<accession>A0ABS2WQE5</accession>
<reference evidence="1" key="1">
    <citation type="submission" date="2021-02" db="EMBL/GenBank/DDBJ databases">
        <title>Sulfurospirillum tamanensis sp. nov.</title>
        <authorList>
            <person name="Frolova A."/>
            <person name="Merkel A."/>
            <person name="Slobodkin A."/>
        </authorList>
    </citation>
    <scope>NUCLEOTIDE SEQUENCE</scope>
    <source>
        <strain evidence="1">T05b</strain>
    </source>
</reference>
<sequence length="116" mass="13474">MSEKSKIQLGFTTIQHDPRLKFKLTNNEYCVADAIYHLSHNPSSIAIGWCYASRQKIGAFFGLSRQTTIKIIQNLISKNLVEVNSETQFLRTTQKWYDEFVNFELMRRGVKKVDTP</sequence>
<organism evidence="1 2">
    <name type="scientific">Sulfurospirillum tamanense</name>
    <dbReference type="NCBI Taxonomy" id="2813362"/>
    <lineage>
        <taxon>Bacteria</taxon>
        <taxon>Pseudomonadati</taxon>
        <taxon>Campylobacterota</taxon>
        <taxon>Epsilonproteobacteria</taxon>
        <taxon>Campylobacterales</taxon>
        <taxon>Sulfurospirillaceae</taxon>
        <taxon>Sulfurospirillum</taxon>
    </lineage>
</organism>
<dbReference type="SUPFAM" id="SSF46785">
    <property type="entry name" value="Winged helix' DNA-binding domain"/>
    <property type="match status" value="1"/>
</dbReference>